<dbReference type="OrthoDB" id="2574984at2759"/>
<organism evidence="3 4">
    <name type="scientific">Cryptococcus amylolentus CBS 6039</name>
    <dbReference type="NCBI Taxonomy" id="1295533"/>
    <lineage>
        <taxon>Eukaryota</taxon>
        <taxon>Fungi</taxon>
        <taxon>Dikarya</taxon>
        <taxon>Basidiomycota</taxon>
        <taxon>Agaricomycotina</taxon>
        <taxon>Tremellomycetes</taxon>
        <taxon>Tremellales</taxon>
        <taxon>Cryptococcaceae</taxon>
        <taxon>Cryptococcus</taxon>
    </lineage>
</organism>
<keyword evidence="4" id="KW-1185">Reference proteome</keyword>
<comment type="caution">
    <text evidence="3">The sequence shown here is derived from an EMBL/GenBank/DDBJ whole genome shotgun (WGS) entry which is preliminary data.</text>
</comment>
<gene>
    <name evidence="3" type="ORF">L202_08197</name>
</gene>
<feature type="region of interest" description="Disordered" evidence="1">
    <location>
        <begin position="314"/>
        <end position="353"/>
    </location>
</feature>
<feature type="signal peptide" evidence="2">
    <location>
        <begin position="1"/>
        <end position="24"/>
    </location>
</feature>
<accession>A0A1E3H8U2</accession>
<dbReference type="EMBL" id="AWGJ01000014">
    <property type="protein sequence ID" value="ODN72762.1"/>
    <property type="molecule type" value="Genomic_DNA"/>
</dbReference>
<feature type="compositionally biased region" description="Low complexity" evidence="1">
    <location>
        <begin position="318"/>
        <end position="353"/>
    </location>
</feature>
<dbReference type="STRING" id="1295533.A0A1E3H8U2"/>
<evidence type="ECO:0000313" key="3">
    <source>
        <dbReference type="EMBL" id="ODN72762.1"/>
    </source>
</evidence>
<evidence type="ECO:0000256" key="2">
    <source>
        <dbReference type="SAM" id="SignalP"/>
    </source>
</evidence>
<reference evidence="3 4" key="1">
    <citation type="submission" date="2016-06" db="EMBL/GenBank/DDBJ databases">
        <title>Evolution of pathogenesis and genome organization in the Tremellales.</title>
        <authorList>
            <person name="Cuomo C."/>
            <person name="Litvintseva A."/>
            <person name="Heitman J."/>
            <person name="Chen Y."/>
            <person name="Sun S."/>
            <person name="Springer D."/>
            <person name="Dromer F."/>
            <person name="Young S."/>
            <person name="Zeng Q."/>
            <person name="Chapman S."/>
            <person name="Gujja S."/>
            <person name="Saif S."/>
            <person name="Birren B."/>
        </authorList>
    </citation>
    <scope>NUCLEOTIDE SEQUENCE [LARGE SCALE GENOMIC DNA]</scope>
    <source>
        <strain evidence="3 4">CBS 6039</strain>
    </source>
</reference>
<evidence type="ECO:0000256" key="1">
    <source>
        <dbReference type="SAM" id="MobiDB-lite"/>
    </source>
</evidence>
<dbReference type="Proteomes" id="UP000094065">
    <property type="component" value="Unassembled WGS sequence"/>
</dbReference>
<keyword evidence="2" id="KW-0732">Signal</keyword>
<dbReference type="GeneID" id="30159506"/>
<dbReference type="RefSeq" id="XP_018988703.1">
    <property type="nucleotide sequence ID" value="XM_019143040.1"/>
</dbReference>
<evidence type="ECO:0000313" key="4">
    <source>
        <dbReference type="Proteomes" id="UP000094065"/>
    </source>
</evidence>
<evidence type="ECO:0008006" key="5">
    <source>
        <dbReference type="Google" id="ProtNLM"/>
    </source>
</evidence>
<protein>
    <recommendedName>
        <fullName evidence="5">Expansin-like EG45 domain-containing protein</fullName>
    </recommendedName>
</protein>
<dbReference type="AlphaFoldDB" id="A0A1E3H8U2"/>
<feature type="chain" id="PRO_5009128982" description="Expansin-like EG45 domain-containing protein" evidence="2">
    <location>
        <begin position="25"/>
        <end position="449"/>
    </location>
</feature>
<name>A0A1E3H8U2_9TREE</name>
<sequence length="449" mass="44247">MFTLFTFLSFVSMLGSFTIRLVAGEVLFEMQNVVATVYYDVNWETDGDVCSPRFGAGWAPSQIGTPGCEKNGILQADLGTNRIVAMNQTWMEGDKSAWCGKEVKIFKEDGTELVYDEPLVLWDTCAECAEHVKIDLGVGPSMALDDTVCSSQGTNPSGLKVQVTDNQIWAPAPDENSYSPTSASTLYTGGVFNFPSSGSLSAPWGATISGDDSNLPVVVKTASSGAQASAAASGAGASSGVTSSAAAAGTGSSGLGSSSAAGVTSGVGGVTSQATAAGAASSASGGASAATATSAAIAETSVAGGSSSLDLGGERFVSGSSSDSAGTSAASESSAEEGASSAGGSQTSTSAASSIGAENLASASTGSTAPATSVAGSSAAVASATATTCAGDDGEDYNAGDHMCDGTTLKICANNESGSSNVGKSFHDYLDLFGTWAKLVDTDPECSVG</sequence>
<feature type="region of interest" description="Disordered" evidence="1">
    <location>
        <begin position="233"/>
        <end position="268"/>
    </location>
</feature>
<proteinExistence type="predicted"/>